<keyword evidence="2" id="KW-0418">Kinase</keyword>
<dbReference type="InterPro" id="IPR043129">
    <property type="entry name" value="ATPase_NBD"/>
</dbReference>
<keyword evidence="3" id="KW-1185">Reference proteome</keyword>
<dbReference type="EMBL" id="CP017415">
    <property type="protein sequence ID" value="AOU98732.1"/>
    <property type="molecule type" value="Genomic_DNA"/>
</dbReference>
<dbReference type="PANTHER" id="PTHR18964:SF174">
    <property type="entry name" value="D-ALLOSE KINASE-RELATED"/>
    <property type="match status" value="1"/>
</dbReference>
<dbReference type="RefSeq" id="WP_070079089.1">
    <property type="nucleotide sequence ID" value="NZ_CP017415.1"/>
</dbReference>
<sequence length="299" mass="30963">MWRLGVDLGGTKIEVAVLDEVGHEHLRRRVPTPQGDYTATIETVGALVEAAEATLGMRCRVGVGSPGAISLATGLIKNANSTCLNGRPLLRDLAQRLGREVRLANDANCLALSEATDGAATGAGVVFAVILGTGTGGGIVVDGRVLTGGNAIAGEWGHNPLPWPCDEERPGPACYCGRHGCLETFLSGPGLVRDHAERGGRAQTGEAVVTRAIAGDPLAVATLDRHADRLARGLAHVINLLDPDVIVLGGGVSNIPDLCATVSSRWGAYVFSDRVDTVLTIAHHGDSSGVRGAAQLWND</sequence>
<keyword evidence="2" id="KW-0808">Transferase</keyword>
<dbReference type="PROSITE" id="PS01125">
    <property type="entry name" value="ROK"/>
    <property type="match status" value="1"/>
</dbReference>
<protein>
    <submittedName>
        <fullName evidence="2">Fructokinase</fullName>
    </submittedName>
</protein>
<evidence type="ECO:0000256" key="1">
    <source>
        <dbReference type="ARBA" id="ARBA00023277"/>
    </source>
</evidence>
<reference evidence="3" key="1">
    <citation type="submission" date="2016-09" db="EMBL/GenBank/DDBJ databases">
        <title>Acidihalobacter prosperus F5.</title>
        <authorList>
            <person name="Khaleque H.N."/>
            <person name="Ramsay J.P."/>
            <person name="Kaksonen A.H."/>
            <person name="Boxall N.J."/>
            <person name="Watkin E.L.J."/>
        </authorList>
    </citation>
    <scope>NUCLEOTIDE SEQUENCE [LARGE SCALE GENOMIC DNA]</scope>
    <source>
        <strain evidence="3">F5</strain>
    </source>
</reference>
<evidence type="ECO:0000313" key="2">
    <source>
        <dbReference type="EMBL" id="AOU98732.1"/>
    </source>
</evidence>
<dbReference type="Proteomes" id="UP000095401">
    <property type="component" value="Chromosome"/>
</dbReference>
<dbReference type="Gene3D" id="3.30.420.40">
    <property type="match status" value="2"/>
</dbReference>
<dbReference type="SUPFAM" id="SSF53067">
    <property type="entry name" value="Actin-like ATPase domain"/>
    <property type="match status" value="1"/>
</dbReference>
<organism evidence="2 3">
    <name type="scientific">Acidihalobacter yilgarnensis</name>
    <dbReference type="NCBI Taxonomy" id="2819280"/>
    <lineage>
        <taxon>Bacteria</taxon>
        <taxon>Pseudomonadati</taxon>
        <taxon>Pseudomonadota</taxon>
        <taxon>Gammaproteobacteria</taxon>
        <taxon>Chromatiales</taxon>
        <taxon>Ectothiorhodospiraceae</taxon>
        <taxon>Acidihalobacter</taxon>
    </lineage>
</organism>
<proteinExistence type="predicted"/>
<dbReference type="AlphaFoldDB" id="A0A1D8IQI8"/>
<dbReference type="CDD" id="cd24066">
    <property type="entry name" value="ASKHA_NBD_ROK_EcFRK-like"/>
    <property type="match status" value="1"/>
</dbReference>
<dbReference type="InterPro" id="IPR000600">
    <property type="entry name" value="ROK"/>
</dbReference>
<accession>A0A1D8IQI8</accession>
<dbReference type="InterPro" id="IPR049874">
    <property type="entry name" value="ROK_cs"/>
</dbReference>
<evidence type="ECO:0000313" key="3">
    <source>
        <dbReference type="Proteomes" id="UP000095401"/>
    </source>
</evidence>
<gene>
    <name evidence="2" type="ORF">BI364_12845</name>
</gene>
<dbReference type="GO" id="GO:0004396">
    <property type="term" value="F:hexokinase activity"/>
    <property type="evidence" value="ECO:0007669"/>
    <property type="project" value="TreeGrafter"/>
</dbReference>
<name>A0A1D8IQI8_9GAMM</name>
<dbReference type="KEGG" id="aprs:BI364_12845"/>
<dbReference type="Pfam" id="PF00480">
    <property type="entry name" value="ROK"/>
    <property type="match status" value="1"/>
</dbReference>
<dbReference type="PANTHER" id="PTHR18964">
    <property type="entry name" value="ROK (REPRESSOR, ORF, KINASE) FAMILY"/>
    <property type="match status" value="1"/>
</dbReference>
<keyword evidence="1" id="KW-0119">Carbohydrate metabolism</keyword>